<evidence type="ECO:0000259" key="1">
    <source>
        <dbReference type="SMART" id="SM00974"/>
    </source>
</evidence>
<dbReference type="OrthoDB" id="7515386at2759"/>
<reference evidence="2 3" key="1">
    <citation type="journal article" date="2019" name="Commun. Biol.">
        <title>The bagworm genome reveals a unique fibroin gene that provides high tensile strength.</title>
        <authorList>
            <person name="Kono N."/>
            <person name="Nakamura H."/>
            <person name="Ohtoshi R."/>
            <person name="Tomita M."/>
            <person name="Numata K."/>
            <person name="Arakawa K."/>
        </authorList>
    </citation>
    <scope>NUCLEOTIDE SEQUENCE [LARGE SCALE GENOMIC DNA]</scope>
</reference>
<name>A0A4C1ZWT0_EUMVA</name>
<dbReference type="Proteomes" id="UP000299102">
    <property type="component" value="Unassembled WGS sequence"/>
</dbReference>
<feature type="domain" description="Bacteriophage T5 Orf172 DNA-binding" evidence="1">
    <location>
        <begin position="90"/>
        <end position="169"/>
    </location>
</feature>
<dbReference type="SMART" id="SM00974">
    <property type="entry name" value="T5orf172"/>
    <property type="match status" value="1"/>
</dbReference>
<proteinExistence type="predicted"/>
<keyword evidence="3" id="KW-1185">Reference proteome</keyword>
<dbReference type="InterPro" id="IPR018306">
    <property type="entry name" value="Phage_T5_Orf172_DNA-bd"/>
</dbReference>
<evidence type="ECO:0000313" key="3">
    <source>
        <dbReference type="Proteomes" id="UP000299102"/>
    </source>
</evidence>
<protein>
    <submittedName>
        <fullName evidence="2">Bro-N domain-containing protein 019R</fullName>
    </submittedName>
</protein>
<dbReference type="Pfam" id="PF10544">
    <property type="entry name" value="T5orf172"/>
    <property type="match status" value="1"/>
</dbReference>
<evidence type="ECO:0000313" key="2">
    <source>
        <dbReference type="EMBL" id="GBP92158.1"/>
    </source>
</evidence>
<sequence length="171" mass="20276">MYKINKSKSANKIEASEEKKSLSYIEHLQTLENIRIELLETTIIKYWEPSEVKQRLRVSGEPDNTELENSATKLEMATDGYIYVATSDFYRENSLFKIGSTLNLDERLRRLNSGRTVDDRLYYCRHWEVSDVRDIERTIHDALKAFRHSTNREFFKLPYSCMMQTIESIIY</sequence>
<dbReference type="EMBL" id="BGZK01002244">
    <property type="protein sequence ID" value="GBP92158.1"/>
    <property type="molecule type" value="Genomic_DNA"/>
</dbReference>
<accession>A0A4C1ZWT0</accession>
<dbReference type="AlphaFoldDB" id="A0A4C1ZWT0"/>
<gene>
    <name evidence="2" type="ORF">EVAR_34150_1</name>
</gene>
<organism evidence="2 3">
    <name type="scientific">Eumeta variegata</name>
    <name type="common">Bagworm moth</name>
    <name type="synonym">Eumeta japonica</name>
    <dbReference type="NCBI Taxonomy" id="151549"/>
    <lineage>
        <taxon>Eukaryota</taxon>
        <taxon>Metazoa</taxon>
        <taxon>Ecdysozoa</taxon>
        <taxon>Arthropoda</taxon>
        <taxon>Hexapoda</taxon>
        <taxon>Insecta</taxon>
        <taxon>Pterygota</taxon>
        <taxon>Neoptera</taxon>
        <taxon>Endopterygota</taxon>
        <taxon>Lepidoptera</taxon>
        <taxon>Glossata</taxon>
        <taxon>Ditrysia</taxon>
        <taxon>Tineoidea</taxon>
        <taxon>Psychidae</taxon>
        <taxon>Oiketicinae</taxon>
        <taxon>Eumeta</taxon>
    </lineage>
</organism>
<comment type="caution">
    <text evidence="2">The sequence shown here is derived from an EMBL/GenBank/DDBJ whole genome shotgun (WGS) entry which is preliminary data.</text>
</comment>